<dbReference type="PANTHER" id="PTHR42718:SF46">
    <property type="entry name" value="BLR6921 PROTEIN"/>
    <property type="match status" value="1"/>
</dbReference>
<feature type="transmembrane region" description="Helical" evidence="7">
    <location>
        <begin position="272"/>
        <end position="292"/>
    </location>
</feature>
<comment type="caution">
    <text evidence="9">The sequence shown here is derived from an EMBL/GenBank/DDBJ whole genome shotgun (WGS) entry which is preliminary data.</text>
</comment>
<protein>
    <submittedName>
        <fullName evidence="9">MFS transporter</fullName>
    </submittedName>
</protein>
<feature type="transmembrane region" description="Helical" evidence="7">
    <location>
        <begin position="204"/>
        <end position="224"/>
    </location>
</feature>
<dbReference type="InterPro" id="IPR011701">
    <property type="entry name" value="MFS"/>
</dbReference>
<evidence type="ECO:0000259" key="8">
    <source>
        <dbReference type="PROSITE" id="PS50850"/>
    </source>
</evidence>
<feature type="transmembrane region" description="Helical" evidence="7">
    <location>
        <begin position="337"/>
        <end position="357"/>
    </location>
</feature>
<dbReference type="Proteomes" id="UP001501710">
    <property type="component" value="Unassembled WGS sequence"/>
</dbReference>
<organism evidence="9 10">
    <name type="scientific">Actinomadura meridiana</name>
    <dbReference type="NCBI Taxonomy" id="559626"/>
    <lineage>
        <taxon>Bacteria</taxon>
        <taxon>Bacillati</taxon>
        <taxon>Actinomycetota</taxon>
        <taxon>Actinomycetes</taxon>
        <taxon>Streptosporangiales</taxon>
        <taxon>Thermomonosporaceae</taxon>
        <taxon>Actinomadura</taxon>
    </lineage>
</organism>
<name>A0ABP8BZY9_9ACTN</name>
<evidence type="ECO:0000256" key="5">
    <source>
        <dbReference type="ARBA" id="ARBA00022989"/>
    </source>
</evidence>
<dbReference type="PANTHER" id="PTHR42718">
    <property type="entry name" value="MAJOR FACILITATOR SUPERFAMILY MULTIDRUG TRANSPORTER MFSC"/>
    <property type="match status" value="1"/>
</dbReference>
<keyword evidence="6 7" id="KW-0472">Membrane</keyword>
<keyword evidence="2" id="KW-0813">Transport</keyword>
<evidence type="ECO:0000256" key="1">
    <source>
        <dbReference type="ARBA" id="ARBA00004651"/>
    </source>
</evidence>
<keyword evidence="3" id="KW-1003">Cell membrane</keyword>
<feature type="transmembrane region" description="Helical" evidence="7">
    <location>
        <begin position="145"/>
        <end position="166"/>
    </location>
</feature>
<dbReference type="CDD" id="cd17321">
    <property type="entry name" value="MFS_MMR_MDR_like"/>
    <property type="match status" value="1"/>
</dbReference>
<evidence type="ECO:0000313" key="10">
    <source>
        <dbReference type="Proteomes" id="UP001501710"/>
    </source>
</evidence>
<reference evidence="10" key="1">
    <citation type="journal article" date="2019" name="Int. J. Syst. Evol. Microbiol.">
        <title>The Global Catalogue of Microorganisms (GCM) 10K type strain sequencing project: providing services to taxonomists for standard genome sequencing and annotation.</title>
        <authorList>
            <consortium name="The Broad Institute Genomics Platform"/>
            <consortium name="The Broad Institute Genome Sequencing Center for Infectious Disease"/>
            <person name="Wu L."/>
            <person name="Ma J."/>
        </authorList>
    </citation>
    <scope>NUCLEOTIDE SEQUENCE [LARGE SCALE GENOMIC DNA]</scope>
    <source>
        <strain evidence="10">JCM 17440</strain>
    </source>
</reference>
<dbReference type="RefSeq" id="WP_344895691.1">
    <property type="nucleotide sequence ID" value="NZ_BAABAS010000006.1"/>
</dbReference>
<feature type="transmembrane region" description="Helical" evidence="7">
    <location>
        <begin position="172"/>
        <end position="192"/>
    </location>
</feature>
<feature type="transmembrane region" description="Helical" evidence="7">
    <location>
        <begin position="304"/>
        <end position="325"/>
    </location>
</feature>
<feature type="transmembrane region" description="Helical" evidence="7">
    <location>
        <begin position="18"/>
        <end position="41"/>
    </location>
</feature>
<feature type="transmembrane region" description="Helical" evidence="7">
    <location>
        <begin position="53"/>
        <end position="74"/>
    </location>
</feature>
<evidence type="ECO:0000313" key="9">
    <source>
        <dbReference type="EMBL" id="GAA4231297.1"/>
    </source>
</evidence>
<feature type="transmembrane region" description="Helical" evidence="7">
    <location>
        <begin position="230"/>
        <end position="252"/>
    </location>
</feature>
<evidence type="ECO:0000256" key="7">
    <source>
        <dbReference type="SAM" id="Phobius"/>
    </source>
</evidence>
<evidence type="ECO:0000256" key="4">
    <source>
        <dbReference type="ARBA" id="ARBA00022692"/>
    </source>
</evidence>
<dbReference type="SUPFAM" id="SSF103473">
    <property type="entry name" value="MFS general substrate transporter"/>
    <property type="match status" value="1"/>
</dbReference>
<evidence type="ECO:0000256" key="2">
    <source>
        <dbReference type="ARBA" id="ARBA00022448"/>
    </source>
</evidence>
<feature type="transmembrane region" description="Helical" evidence="7">
    <location>
        <begin position="408"/>
        <end position="426"/>
    </location>
</feature>
<dbReference type="PROSITE" id="PS50850">
    <property type="entry name" value="MFS"/>
    <property type="match status" value="1"/>
</dbReference>
<dbReference type="Gene3D" id="1.20.1250.20">
    <property type="entry name" value="MFS general substrate transporter like domains"/>
    <property type="match status" value="1"/>
</dbReference>
<feature type="transmembrane region" description="Helical" evidence="7">
    <location>
        <begin position="115"/>
        <end position="133"/>
    </location>
</feature>
<feature type="transmembrane region" description="Helical" evidence="7">
    <location>
        <begin position="363"/>
        <end position="387"/>
    </location>
</feature>
<keyword evidence="5 7" id="KW-1133">Transmembrane helix</keyword>
<evidence type="ECO:0000256" key="6">
    <source>
        <dbReference type="ARBA" id="ARBA00023136"/>
    </source>
</evidence>
<dbReference type="InterPro" id="IPR020846">
    <property type="entry name" value="MFS_dom"/>
</dbReference>
<comment type="subcellular location">
    <subcellularLocation>
        <location evidence="1">Cell membrane</location>
        <topology evidence="1">Multi-pass membrane protein</topology>
    </subcellularLocation>
</comment>
<accession>A0ABP8BZY9</accession>
<dbReference type="InterPro" id="IPR036259">
    <property type="entry name" value="MFS_trans_sf"/>
</dbReference>
<evidence type="ECO:0000256" key="3">
    <source>
        <dbReference type="ARBA" id="ARBA00022475"/>
    </source>
</evidence>
<feature type="domain" description="Major facilitator superfamily (MFS) profile" evidence="8">
    <location>
        <begin position="19"/>
        <end position="488"/>
    </location>
</feature>
<keyword evidence="4 7" id="KW-0812">Transmembrane</keyword>
<feature type="transmembrane region" description="Helical" evidence="7">
    <location>
        <begin position="86"/>
        <end position="109"/>
    </location>
</feature>
<sequence length="507" mass="51691">MSDLDPAASRARPVREGVVLACVSLCTILVVGFVASINLAVPKLAESGLNPSSAQLLWIVDAYVVFFACLVIPAGAVGDRYGRKGVLLAGLLIFAVGAAVSAAATGVAMMLVGRAVTGVGAACVLPNGLAVLIHGTRPSRRSHAIAVWAAMTGVGGVVGNVGGGAILSAGSWRWLFVAIVLLATVCAIWAAVAAPRSERHDRDLNPRASLLLTFATLALLVGIIEGPEHGWGSAVVVGAFAASLGLFAAWAFTEMRARHPLLDPRLFRIGGLRAACLGMLVAFFGMFGLFYLNASLLQYGRGFSVFEAGLGVIPMVVAPVVASRYVPALVGRVGRPVVLGAAFVAIGAGLFGLATAIDGGYVWYAAWLVVIGVGMTLALPCLTMSIAAALPRAQAGVAGGLQSTTRELGSALGVAVIGTMATSNFIHRLPAGAHGTRTVADALAVTDPSRHGAVIDAYTAGAGAALKVVAVLVLVAGALVLTDMLWAQRRSRAATPVAEKIAEKVAK</sequence>
<dbReference type="Pfam" id="PF07690">
    <property type="entry name" value="MFS_1"/>
    <property type="match status" value="1"/>
</dbReference>
<dbReference type="EMBL" id="BAABAS010000006">
    <property type="protein sequence ID" value="GAA4231297.1"/>
    <property type="molecule type" value="Genomic_DNA"/>
</dbReference>
<keyword evidence="10" id="KW-1185">Reference proteome</keyword>
<gene>
    <name evidence="9" type="ORF">GCM10022254_28090</name>
</gene>
<feature type="transmembrane region" description="Helical" evidence="7">
    <location>
        <begin position="457"/>
        <end position="482"/>
    </location>
</feature>
<proteinExistence type="predicted"/>